<feature type="region of interest" description="Disordered" evidence="9">
    <location>
        <begin position="497"/>
        <end position="516"/>
    </location>
</feature>
<feature type="transmembrane region" description="Helical" evidence="10">
    <location>
        <begin position="458"/>
        <end position="478"/>
    </location>
</feature>
<feature type="transmembrane region" description="Helical" evidence="10">
    <location>
        <begin position="390"/>
        <end position="408"/>
    </location>
</feature>
<evidence type="ECO:0000259" key="11">
    <source>
        <dbReference type="Pfam" id="PF00324"/>
    </source>
</evidence>
<sequence length="516" mass="55023">MSEEHLSPEELESPAGESRPSEAGYAAEQSGFHKSLSSRQLQMIAIGGAIGTGLFMGTGDRLHQAGPSVALIFLVCGFFAFLILRALGELVLHRPSSGSFVSYAREFLGEKAAFVAGWLYFMNWAMTGIVDATAAALYVQYWSAFTTVPQWLLALIALGIVVTVNLLSVKVFGELEFWFALIKVTALIAFLVIGTVFLVAGWPTDAGQTGIAMIADNGGFFPNGILPAIIMTQGVVFAYAGIELVGTAAGETKNPEKVMPKAINSVIFRVAVFYVGSVLLLSLLLPYTVYSGGQSPFVTFFSHIGSPEAGQIAGSLMNMVVLTAALSSLNAGLYSTGRVLHSMSMNGAAPKFTSRMSKQGVPYGGVLVTTCFALVGVGLNAIVPQAAFEIVLNMASLGILASWATIMLSQIQLVRWSKRGRVTRPAFRLFGAPYTSYATLIFLAVVLVLMAFDYPVGTFTVGSLVIIIPLLIVGWFFFRGRILEAARARESITGEYPVAAPVPHPGSHDTGPSDER</sequence>
<protein>
    <submittedName>
        <fullName evidence="12">Amino acid permease</fullName>
    </submittedName>
</protein>
<evidence type="ECO:0000256" key="2">
    <source>
        <dbReference type="ARBA" id="ARBA00008583"/>
    </source>
</evidence>
<feature type="transmembrane region" description="Helical" evidence="10">
    <location>
        <begin position="429"/>
        <end position="452"/>
    </location>
</feature>
<evidence type="ECO:0000256" key="10">
    <source>
        <dbReference type="SAM" id="Phobius"/>
    </source>
</evidence>
<feature type="transmembrane region" description="Helical" evidence="10">
    <location>
        <begin position="224"/>
        <end position="245"/>
    </location>
</feature>
<evidence type="ECO:0000256" key="3">
    <source>
        <dbReference type="ARBA" id="ARBA00022448"/>
    </source>
</evidence>
<evidence type="ECO:0000313" key="12">
    <source>
        <dbReference type="EMBL" id="GAA1693752.1"/>
    </source>
</evidence>
<evidence type="ECO:0000256" key="4">
    <source>
        <dbReference type="ARBA" id="ARBA00022475"/>
    </source>
</evidence>
<evidence type="ECO:0000256" key="5">
    <source>
        <dbReference type="ARBA" id="ARBA00022692"/>
    </source>
</evidence>
<dbReference type="PANTHER" id="PTHR43495">
    <property type="entry name" value="GABA PERMEASE"/>
    <property type="match status" value="1"/>
</dbReference>
<feature type="transmembrane region" description="Helical" evidence="10">
    <location>
        <begin position="266"/>
        <end position="289"/>
    </location>
</feature>
<feature type="transmembrane region" description="Helical" evidence="10">
    <location>
        <begin position="309"/>
        <end position="334"/>
    </location>
</feature>
<comment type="caution">
    <text evidence="12">The sequence shown here is derived from an EMBL/GenBank/DDBJ whole genome shotgun (WGS) entry which is preliminary data.</text>
</comment>
<name>A0ABN2HUZ8_9MICO</name>
<feature type="transmembrane region" description="Helical" evidence="10">
    <location>
        <begin position="361"/>
        <end position="384"/>
    </location>
</feature>
<feature type="region of interest" description="Disordered" evidence="9">
    <location>
        <begin position="1"/>
        <end position="24"/>
    </location>
</feature>
<comment type="subcellular location">
    <subcellularLocation>
        <location evidence="1">Cell membrane</location>
        <topology evidence="1">Multi-pass membrane protein</topology>
    </subcellularLocation>
</comment>
<keyword evidence="6" id="KW-0029">Amino-acid transport</keyword>
<evidence type="ECO:0000313" key="13">
    <source>
        <dbReference type="Proteomes" id="UP001501690"/>
    </source>
</evidence>
<reference evidence="12 13" key="1">
    <citation type="journal article" date="2019" name="Int. J. Syst. Evol. Microbiol.">
        <title>The Global Catalogue of Microorganisms (GCM) 10K type strain sequencing project: providing services to taxonomists for standard genome sequencing and annotation.</title>
        <authorList>
            <consortium name="The Broad Institute Genomics Platform"/>
            <consortium name="The Broad Institute Genome Sequencing Center for Infectious Disease"/>
            <person name="Wu L."/>
            <person name="Ma J."/>
        </authorList>
    </citation>
    <scope>NUCLEOTIDE SEQUENCE [LARGE SCALE GENOMIC DNA]</scope>
    <source>
        <strain evidence="12 13">JCM 15577</strain>
    </source>
</reference>
<keyword evidence="3" id="KW-0813">Transport</keyword>
<accession>A0ABN2HUZ8</accession>
<feature type="transmembrane region" description="Helical" evidence="10">
    <location>
        <begin position="184"/>
        <end position="204"/>
    </location>
</feature>
<dbReference type="InterPro" id="IPR004840">
    <property type="entry name" value="Amino_acid_permease_CS"/>
</dbReference>
<keyword evidence="5 10" id="KW-0812">Transmembrane</keyword>
<evidence type="ECO:0000256" key="9">
    <source>
        <dbReference type="SAM" id="MobiDB-lite"/>
    </source>
</evidence>
<feature type="transmembrane region" description="Helical" evidence="10">
    <location>
        <begin position="151"/>
        <end position="172"/>
    </location>
</feature>
<dbReference type="Gene3D" id="1.20.1740.10">
    <property type="entry name" value="Amino acid/polyamine transporter I"/>
    <property type="match status" value="1"/>
</dbReference>
<dbReference type="PROSITE" id="PS00218">
    <property type="entry name" value="AMINO_ACID_PERMEASE_1"/>
    <property type="match status" value="1"/>
</dbReference>
<dbReference type="RefSeq" id="WP_425561156.1">
    <property type="nucleotide sequence ID" value="NZ_BAAAPL010000001.1"/>
</dbReference>
<evidence type="ECO:0000256" key="7">
    <source>
        <dbReference type="ARBA" id="ARBA00022989"/>
    </source>
</evidence>
<feature type="transmembrane region" description="Helical" evidence="10">
    <location>
        <begin position="113"/>
        <end position="139"/>
    </location>
</feature>
<comment type="similarity">
    <text evidence="2">Belongs to the amino acid-polyamine-organocation (APC) superfamily. Amino acid transporter (AAT) (TC 2.A.3.1) family.</text>
</comment>
<evidence type="ECO:0000256" key="1">
    <source>
        <dbReference type="ARBA" id="ARBA00004651"/>
    </source>
</evidence>
<evidence type="ECO:0000256" key="6">
    <source>
        <dbReference type="ARBA" id="ARBA00022970"/>
    </source>
</evidence>
<keyword evidence="8 10" id="KW-0472">Membrane</keyword>
<dbReference type="PIRSF" id="PIRSF006060">
    <property type="entry name" value="AA_transporter"/>
    <property type="match status" value="1"/>
</dbReference>
<evidence type="ECO:0000256" key="8">
    <source>
        <dbReference type="ARBA" id="ARBA00023136"/>
    </source>
</evidence>
<organism evidence="12 13">
    <name type="scientific">Microbacterium sediminicola</name>
    <dbReference type="NCBI Taxonomy" id="415210"/>
    <lineage>
        <taxon>Bacteria</taxon>
        <taxon>Bacillati</taxon>
        <taxon>Actinomycetota</taxon>
        <taxon>Actinomycetes</taxon>
        <taxon>Micrococcales</taxon>
        <taxon>Microbacteriaceae</taxon>
        <taxon>Microbacterium</taxon>
    </lineage>
</organism>
<gene>
    <name evidence="12" type="ORF">GCM10009808_08600</name>
</gene>
<keyword evidence="7 10" id="KW-1133">Transmembrane helix</keyword>
<dbReference type="InterPro" id="IPR004841">
    <property type="entry name" value="AA-permease/SLC12A_dom"/>
</dbReference>
<proteinExistence type="inferred from homology"/>
<dbReference type="Proteomes" id="UP001501690">
    <property type="component" value="Unassembled WGS sequence"/>
</dbReference>
<keyword evidence="13" id="KW-1185">Reference proteome</keyword>
<feature type="domain" description="Amino acid permease/ SLC12A" evidence="11">
    <location>
        <begin position="41"/>
        <end position="476"/>
    </location>
</feature>
<dbReference type="EMBL" id="BAAAPL010000001">
    <property type="protein sequence ID" value="GAA1693752.1"/>
    <property type="molecule type" value="Genomic_DNA"/>
</dbReference>
<keyword evidence="4" id="KW-1003">Cell membrane</keyword>
<dbReference type="Pfam" id="PF00324">
    <property type="entry name" value="AA_permease"/>
    <property type="match status" value="1"/>
</dbReference>
<feature type="transmembrane region" description="Helical" evidence="10">
    <location>
        <begin position="70"/>
        <end position="92"/>
    </location>
</feature>
<dbReference type="PANTHER" id="PTHR43495:SF1">
    <property type="entry name" value="L-ASPARAGINE PERMEASE"/>
    <property type="match status" value="1"/>
</dbReference>